<dbReference type="Gene3D" id="3.40.50.1240">
    <property type="entry name" value="Phosphoglycerate mutase-like"/>
    <property type="match status" value="1"/>
</dbReference>
<feature type="transmembrane region" description="Helical" evidence="1">
    <location>
        <begin position="40"/>
        <end position="59"/>
    </location>
</feature>
<organism evidence="2 3">
    <name type="scientific">Pseudomonas salomonii</name>
    <dbReference type="NCBI Taxonomy" id="191391"/>
    <lineage>
        <taxon>Bacteria</taxon>
        <taxon>Pseudomonadati</taxon>
        <taxon>Pseudomonadota</taxon>
        <taxon>Gammaproteobacteria</taxon>
        <taxon>Pseudomonadales</taxon>
        <taxon>Pseudomonadaceae</taxon>
        <taxon>Pseudomonas</taxon>
    </lineage>
</organism>
<dbReference type="AlphaFoldDB" id="A0A3M4QAN6"/>
<dbReference type="InterPro" id="IPR029033">
    <property type="entry name" value="His_PPase_superfam"/>
</dbReference>
<reference evidence="2 3" key="1">
    <citation type="submission" date="2018-08" db="EMBL/GenBank/DDBJ databases">
        <title>Recombination of ecologically and evolutionarily significant loci maintains genetic cohesion in the Pseudomonas syringae species complex.</title>
        <authorList>
            <person name="Dillon M."/>
            <person name="Thakur S."/>
            <person name="Almeida R.N.D."/>
            <person name="Weir B.S."/>
            <person name="Guttman D.S."/>
        </authorList>
    </citation>
    <scope>NUCLEOTIDE SEQUENCE [LARGE SCALE GENOMIC DNA]</scope>
    <source>
        <strain evidence="2 3">ICMP 11288</strain>
    </source>
</reference>
<keyword evidence="1" id="KW-1133">Transmembrane helix</keyword>
<name>A0A3M4QAN6_9PSED</name>
<accession>A0A3M4QAN6</accession>
<evidence type="ECO:0000256" key="1">
    <source>
        <dbReference type="SAM" id="Phobius"/>
    </source>
</evidence>
<dbReference type="Proteomes" id="UP000277179">
    <property type="component" value="Unassembled WGS sequence"/>
</dbReference>
<evidence type="ECO:0000313" key="3">
    <source>
        <dbReference type="Proteomes" id="UP000277179"/>
    </source>
</evidence>
<protein>
    <recommendedName>
        <fullName evidence="4">Phosphohistidine phosphatase SixA</fullName>
    </recommendedName>
</protein>
<gene>
    <name evidence="2" type="ORF">ALP97_02970</name>
</gene>
<dbReference type="CDD" id="cd07040">
    <property type="entry name" value="HP"/>
    <property type="match status" value="1"/>
</dbReference>
<dbReference type="SUPFAM" id="SSF53254">
    <property type="entry name" value="Phosphoglycerate mutase-like"/>
    <property type="match status" value="1"/>
</dbReference>
<evidence type="ECO:0000313" key="2">
    <source>
        <dbReference type="EMBL" id="RMQ87515.1"/>
    </source>
</evidence>
<comment type="caution">
    <text evidence="2">The sequence shown here is derived from an EMBL/GenBank/DDBJ whole genome shotgun (WGS) entry which is preliminary data.</text>
</comment>
<keyword evidence="1" id="KW-0812">Transmembrane</keyword>
<keyword evidence="1" id="KW-0472">Membrane</keyword>
<evidence type="ECO:0008006" key="4">
    <source>
        <dbReference type="Google" id="ProtNLM"/>
    </source>
</evidence>
<sequence>MRYAYLNKTLKTVPMVNDVVDLTLTKPRSRRGYLKRLRKWWAGLAVIGLLLAGFLFWPFSPRDLSVDNRLLTSQVLPAWRDGDLIVLVRHEERCDRSANACFGAPEGLTTVGTQRAEEAGKAFKLLGLENTDIVASPALRTVQTSHFMFGKAELTPGEKTICGEDIDEELLSRKRPGRNLVFVTHSGCIADFESALGYPRATFAEYGSALFVRVLGNGKFETLGIMKGPAWSAVLKKL</sequence>
<proteinExistence type="predicted"/>
<dbReference type="EMBL" id="RBRL01000238">
    <property type="protein sequence ID" value="RMQ87515.1"/>
    <property type="molecule type" value="Genomic_DNA"/>
</dbReference>